<dbReference type="EMBL" id="QGKY02000089">
    <property type="protein sequence ID" value="KAF2616024.1"/>
    <property type="molecule type" value="Genomic_DNA"/>
</dbReference>
<organism evidence="1 3">
    <name type="scientific">Brassica cretica</name>
    <name type="common">Mustard</name>
    <dbReference type="NCBI Taxonomy" id="69181"/>
    <lineage>
        <taxon>Eukaryota</taxon>
        <taxon>Viridiplantae</taxon>
        <taxon>Streptophyta</taxon>
        <taxon>Embryophyta</taxon>
        <taxon>Tracheophyta</taxon>
        <taxon>Spermatophyta</taxon>
        <taxon>Magnoliopsida</taxon>
        <taxon>eudicotyledons</taxon>
        <taxon>Gunneridae</taxon>
        <taxon>Pentapetalae</taxon>
        <taxon>rosids</taxon>
        <taxon>malvids</taxon>
        <taxon>Brassicales</taxon>
        <taxon>Brassicaceae</taxon>
        <taxon>Brassiceae</taxon>
        <taxon>Brassica</taxon>
    </lineage>
</organism>
<accession>A0A8S9JFF4</accession>
<comment type="caution">
    <text evidence="1">The sequence shown here is derived from an EMBL/GenBank/DDBJ whole genome shotgun (WGS) entry which is preliminary data.</text>
</comment>
<evidence type="ECO:0000313" key="2">
    <source>
        <dbReference type="EMBL" id="KAF2616024.1"/>
    </source>
</evidence>
<name>A0A8S9JFF4_BRACR</name>
<reference evidence="1" key="1">
    <citation type="submission" date="2019-12" db="EMBL/GenBank/DDBJ databases">
        <title>Genome sequencing and annotation of Brassica cretica.</title>
        <authorList>
            <person name="Studholme D.J."/>
            <person name="Sarris P.F."/>
        </authorList>
    </citation>
    <scope>NUCLEOTIDE SEQUENCE</scope>
    <source>
        <strain evidence="1">PFS-001/15</strain>
        <strain evidence="2">PFS-102/07</strain>
        <tissue evidence="1">Leaf</tissue>
    </source>
</reference>
<protein>
    <submittedName>
        <fullName evidence="1">Uncharacterized protein</fullName>
    </submittedName>
</protein>
<dbReference type="Proteomes" id="UP000712281">
    <property type="component" value="Unassembled WGS sequence"/>
</dbReference>
<proteinExistence type="predicted"/>
<evidence type="ECO:0000313" key="3">
    <source>
        <dbReference type="Proteomes" id="UP000712281"/>
    </source>
</evidence>
<evidence type="ECO:0000313" key="1">
    <source>
        <dbReference type="EMBL" id="KAF2580961.1"/>
    </source>
</evidence>
<sequence length="209" mass="23145">MLLPIIHDKLDSANLSNSILFSRRDASPLPTKANLSCEEGVCLEINGMRIGTKWKVVGGPLQVFYHLSGWRMTDGVYGVLLGVARKLRRLCLGFSLRCSGGSVAVIALLCSPAGLCRYFCSLEIVVGNLDLFRMAIRLSVKHVYMVPVDGFEGGNLRGAVGTVQSRFESDFFSGSWQPSTFPRMLRFFSLSSPRYPSVLWMLLLPSFEL</sequence>
<dbReference type="AlphaFoldDB" id="A0A8S9JFF4"/>
<dbReference type="EMBL" id="QGKW02001660">
    <property type="protein sequence ID" value="KAF2580961.1"/>
    <property type="molecule type" value="Genomic_DNA"/>
</dbReference>
<gene>
    <name evidence="1" type="ORF">F2Q68_00001654</name>
    <name evidence="2" type="ORF">F2Q70_00008598</name>
</gene>